<evidence type="ECO:0000313" key="2">
    <source>
        <dbReference type="EMBL" id="SHL83669.1"/>
    </source>
</evidence>
<dbReference type="EMBL" id="FRCB01000003">
    <property type="protein sequence ID" value="SHL83669.1"/>
    <property type="molecule type" value="Genomic_DNA"/>
</dbReference>
<sequence length="197" mass="21353">MQGLVNRAVERFVCDTYGRDTWQAIMRGLDLGFSEFEAMLNYDPEITPRLLAAVAAALDRPQADILEDIGTYLVSHPNAAAVRRLLRFGGDTFEEVLHSLEDLPGRAALAVSELRLPPVDVSEEADGRFCLRIGAANSPGQGFGHLAVGLFRALADDYGALVLLEHKGEQAGVERVEIDFLSADHARGRAFSLGAFG</sequence>
<reference evidence="2 3" key="1">
    <citation type="submission" date="2016-11" db="EMBL/GenBank/DDBJ databases">
        <authorList>
            <person name="Varghese N."/>
            <person name="Submissions S."/>
        </authorList>
    </citation>
    <scope>NUCLEOTIDE SEQUENCE [LARGE SCALE GENOMIC DNA]</scope>
    <source>
        <strain evidence="2 3">DSM 28249</strain>
    </source>
</reference>
<accession>A0A1M7DWY0</accession>
<dbReference type="RefSeq" id="WP_149778903.1">
    <property type="nucleotide sequence ID" value="NZ_FRCB01000003.1"/>
</dbReference>
<protein>
    <submittedName>
        <fullName evidence="2">Haem-NO-binding</fullName>
    </submittedName>
</protein>
<feature type="domain" description="Heme NO-binding" evidence="1">
    <location>
        <begin position="3"/>
        <end position="160"/>
    </location>
</feature>
<dbReference type="PANTHER" id="PTHR45655">
    <property type="entry name" value="GUANYLATE CYCLASE SOLUBLE SUBUNIT BETA-2"/>
    <property type="match status" value="1"/>
</dbReference>
<keyword evidence="3" id="KW-1185">Reference proteome</keyword>
<dbReference type="GO" id="GO:0020037">
    <property type="term" value="F:heme binding"/>
    <property type="evidence" value="ECO:0007669"/>
    <property type="project" value="InterPro"/>
</dbReference>
<evidence type="ECO:0000259" key="1">
    <source>
        <dbReference type="Pfam" id="PF07700"/>
    </source>
</evidence>
<evidence type="ECO:0000313" key="3">
    <source>
        <dbReference type="Proteomes" id="UP000322545"/>
    </source>
</evidence>
<dbReference type="InterPro" id="IPR024096">
    <property type="entry name" value="NO_sig/Golgi_transp_ligand-bd"/>
</dbReference>
<dbReference type="Gene3D" id="3.90.1520.10">
    <property type="entry name" value="H-NOX domain"/>
    <property type="match status" value="1"/>
</dbReference>
<dbReference type="InterPro" id="IPR011644">
    <property type="entry name" value="Heme_NO-bd"/>
</dbReference>
<organism evidence="2 3">
    <name type="scientific">Roseovarius litoreus</name>
    <dbReference type="NCBI Taxonomy" id="1155722"/>
    <lineage>
        <taxon>Bacteria</taxon>
        <taxon>Pseudomonadati</taxon>
        <taxon>Pseudomonadota</taxon>
        <taxon>Alphaproteobacteria</taxon>
        <taxon>Rhodobacterales</taxon>
        <taxon>Roseobacteraceae</taxon>
        <taxon>Roseovarius</taxon>
    </lineage>
</organism>
<gene>
    <name evidence="2" type="ORF">SAMN05443432_10387</name>
</gene>
<dbReference type="Proteomes" id="UP000322545">
    <property type="component" value="Unassembled WGS sequence"/>
</dbReference>
<dbReference type="SUPFAM" id="SSF111126">
    <property type="entry name" value="Ligand-binding domain in the NO signalling and Golgi transport"/>
    <property type="match status" value="1"/>
</dbReference>
<dbReference type="AlphaFoldDB" id="A0A1M7DWY0"/>
<dbReference type="InterPro" id="IPR038158">
    <property type="entry name" value="H-NOX_domain_sf"/>
</dbReference>
<name>A0A1M7DWY0_9RHOB</name>
<proteinExistence type="predicted"/>
<dbReference type="Pfam" id="PF07700">
    <property type="entry name" value="HNOB"/>
    <property type="match status" value="1"/>
</dbReference>
<dbReference type="PANTHER" id="PTHR45655:SF13">
    <property type="entry name" value="SOLUBLE GUANYLATE CYCLASE GCY-32-RELATED"/>
    <property type="match status" value="1"/>
</dbReference>